<comment type="similarity">
    <text evidence="1">Belongs to the 1-acyl-sn-glycerol-3-phosphate acyltransferase family.</text>
</comment>
<dbReference type="InterPro" id="IPR032098">
    <property type="entry name" value="Acyltransf_C"/>
</dbReference>
<evidence type="ECO:0000256" key="1">
    <source>
        <dbReference type="ARBA" id="ARBA00008655"/>
    </source>
</evidence>
<evidence type="ECO:0000259" key="4">
    <source>
        <dbReference type="Pfam" id="PF16076"/>
    </source>
</evidence>
<keyword evidence="3" id="KW-0012">Acyltransferase</keyword>
<proteinExistence type="inferred from homology"/>
<reference evidence="5 6" key="1">
    <citation type="submission" date="2013-11" db="EMBL/GenBank/DDBJ databases">
        <title>Draft genome of the bovine lungworm Dictyocaulus viviparus.</title>
        <authorList>
            <person name="Mitreva M."/>
        </authorList>
    </citation>
    <scope>NUCLEOTIDE SEQUENCE [LARGE SCALE GENOMIC DNA]</scope>
    <source>
        <strain evidence="5 6">HannoverDv2000</strain>
    </source>
</reference>
<dbReference type="CDD" id="cd07990">
    <property type="entry name" value="LPLAT_LCLAT1-like"/>
    <property type="match status" value="1"/>
</dbReference>
<keyword evidence="6" id="KW-1185">Reference proteome</keyword>
<keyword evidence="2" id="KW-0808">Transferase</keyword>
<name>A0A0D8XJ75_DICVI</name>
<evidence type="ECO:0000256" key="2">
    <source>
        <dbReference type="ARBA" id="ARBA00022679"/>
    </source>
</evidence>
<dbReference type="Proteomes" id="UP000053766">
    <property type="component" value="Unassembled WGS sequence"/>
</dbReference>
<evidence type="ECO:0000313" key="6">
    <source>
        <dbReference type="Proteomes" id="UP000053766"/>
    </source>
</evidence>
<reference evidence="6" key="2">
    <citation type="journal article" date="2016" name="Sci. Rep.">
        <title>Dictyocaulus viviparus genome, variome and transcriptome elucidate lungworm biology and support future intervention.</title>
        <authorList>
            <person name="McNulty S.N."/>
            <person name="Strube C."/>
            <person name="Rosa B.A."/>
            <person name="Martin J.C."/>
            <person name="Tyagi R."/>
            <person name="Choi Y.J."/>
            <person name="Wang Q."/>
            <person name="Hallsworth Pepin K."/>
            <person name="Zhang X."/>
            <person name="Ozersky P."/>
            <person name="Wilson R.K."/>
            <person name="Sternberg P.W."/>
            <person name="Gasser R.B."/>
            <person name="Mitreva M."/>
        </authorList>
    </citation>
    <scope>NUCLEOTIDE SEQUENCE [LARGE SCALE GENOMIC DNA]</scope>
    <source>
        <strain evidence="6">HannoverDv2000</strain>
    </source>
</reference>
<dbReference type="AlphaFoldDB" id="A0A0D8XJ75"/>
<sequence length="218" mass="24872">MKWAENSKVLEADALVHVVVLFPEGTDKSPWTTTKSLEYAKKNGLKELKHLLYPRIAANFIKYVYDITIAYPYNIVQSEVDLIVKGDCPREVHFHVKKIPVNDLPRTETDCARWLTDFAKWLDRQPKRSLTSHVGDSKEWYSTGKHESQTFFSVERVAEVGCGYKKSAASKSSIQNQSRINGVFNLIKSREYGKILSPSILSSQQLLLGSFTVVWIDM</sequence>
<organism evidence="5 6">
    <name type="scientific">Dictyocaulus viviparus</name>
    <name type="common">Bovine lungworm</name>
    <dbReference type="NCBI Taxonomy" id="29172"/>
    <lineage>
        <taxon>Eukaryota</taxon>
        <taxon>Metazoa</taxon>
        <taxon>Ecdysozoa</taxon>
        <taxon>Nematoda</taxon>
        <taxon>Chromadorea</taxon>
        <taxon>Rhabditida</taxon>
        <taxon>Rhabditina</taxon>
        <taxon>Rhabditomorpha</taxon>
        <taxon>Strongyloidea</taxon>
        <taxon>Metastrongylidae</taxon>
        <taxon>Dictyocaulus</taxon>
    </lineage>
</organism>
<gene>
    <name evidence="5" type="ORF">DICVIV_10101</name>
</gene>
<dbReference type="PANTHER" id="PTHR10983">
    <property type="entry name" value="1-ACYLGLYCEROL-3-PHOSPHATE ACYLTRANSFERASE-RELATED"/>
    <property type="match status" value="1"/>
</dbReference>
<dbReference type="Pfam" id="PF16076">
    <property type="entry name" value="Acyltransf_C"/>
    <property type="match status" value="1"/>
</dbReference>
<accession>A0A0D8XJ75</accession>
<dbReference type="EMBL" id="KN716519">
    <property type="protein sequence ID" value="KJH43869.1"/>
    <property type="molecule type" value="Genomic_DNA"/>
</dbReference>
<dbReference type="GO" id="GO:0005783">
    <property type="term" value="C:endoplasmic reticulum"/>
    <property type="evidence" value="ECO:0007669"/>
    <property type="project" value="TreeGrafter"/>
</dbReference>
<feature type="domain" description="Acyltransferase C-terminal" evidence="4">
    <location>
        <begin position="83"/>
        <end position="117"/>
    </location>
</feature>
<evidence type="ECO:0000256" key="3">
    <source>
        <dbReference type="ARBA" id="ARBA00023315"/>
    </source>
</evidence>
<protein>
    <recommendedName>
        <fullName evidence="4">Acyltransferase C-terminal domain-containing protein</fullName>
    </recommendedName>
</protein>
<dbReference type="GO" id="GO:0036149">
    <property type="term" value="P:phosphatidylinositol acyl-chain remodeling"/>
    <property type="evidence" value="ECO:0007669"/>
    <property type="project" value="TreeGrafter"/>
</dbReference>
<dbReference type="GO" id="GO:0016746">
    <property type="term" value="F:acyltransferase activity"/>
    <property type="evidence" value="ECO:0007669"/>
    <property type="project" value="UniProtKB-KW"/>
</dbReference>
<dbReference type="PANTHER" id="PTHR10983:SF20">
    <property type="entry name" value="LYSOPHOSPHATIDYLINOSITOL ACYLTRANSFERASE 10"/>
    <property type="match status" value="1"/>
</dbReference>
<dbReference type="OrthoDB" id="186786at2759"/>
<dbReference type="STRING" id="29172.A0A0D8XJ75"/>
<evidence type="ECO:0000313" key="5">
    <source>
        <dbReference type="EMBL" id="KJH43869.1"/>
    </source>
</evidence>